<proteinExistence type="predicted"/>
<dbReference type="GO" id="GO:0016117">
    <property type="term" value="P:carotenoid biosynthetic process"/>
    <property type="evidence" value="ECO:0007669"/>
    <property type="project" value="UniProtKB-KW"/>
</dbReference>
<evidence type="ECO:0000313" key="11">
    <source>
        <dbReference type="Proteomes" id="UP000176629"/>
    </source>
</evidence>
<reference evidence="10 11" key="1">
    <citation type="journal article" date="2016" name="Nat. Commun.">
        <title>Thousands of microbial genomes shed light on interconnected biogeochemical processes in an aquifer system.</title>
        <authorList>
            <person name="Anantharaman K."/>
            <person name="Brown C.T."/>
            <person name="Hug L.A."/>
            <person name="Sharon I."/>
            <person name="Castelle C.J."/>
            <person name="Probst A.J."/>
            <person name="Thomas B.C."/>
            <person name="Singh A."/>
            <person name="Wilkins M.J."/>
            <person name="Karaoz U."/>
            <person name="Brodie E.L."/>
            <person name="Williams K.H."/>
            <person name="Hubbard S.S."/>
            <person name="Banfield J.F."/>
        </authorList>
    </citation>
    <scope>NUCLEOTIDE SEQUENCE [LARGE SCALE GENOMIC DNA]</scope>
</reference>
<feature type="transmembrane region" description="Helical" evidence="8">
    <location>
        <begin position="6"/>
        <end position="27"/>
    </location>
</feature>
<feature type="transmembrane region" description="Helical" evidence="8">
    <location>
        <begin position="159"/>
        <end position="181"/>
    </location>
</feature>
<comment type="subcellular location">
    <subcellularLocation>
        <location evidence="1">Membrane</location>
        <topology evidence="1">Multi-pass membrane protein</topology>
    </subcellularLocation>
</comment>
<evidence type="ECO:0000256" key="4">
    <source>
        <dbReference type="ARBA" id="ARBA00022746"/>
    </source>
</evidence>
<keyword evidence="3 8" id="KW-0812">Transmembrane</keyword>
<dbReference type="Proteomes" id="UP000176629">
    <property type="component" value="Unassembled WGS sequence"/>
</dbReference>
<dbReference type="GO" id="GO:0016872">
    <property type="term" value="F:intramolecular lyase activity"/>
    <property type="evidence" value="ECO:0007669"/>
    <property type="project" value="InterPro"/>
</dbReference>
<evidence type="ECO:0000256" key="3">
    <source>
        <dbReference type="ARBA" id="ARBA00022692"/>
    </source>
</evidence>
<name>A0A1F6XHQ9_9BACT</name>
<feature type="transmembrane region" description="Helical" evidence="8">
    <location>
        <begin position="129"/>
        <end position="147"/>
    </location>
</feature>
<comment type="caution">
    <text evidence="10">The sequence shown here is derived from an EMBL/GenBank/DDBJ whole genome shotgun (WGS) entry which is preliminary data.</text>
</comment>
<dbReference type="Pfam" id="PF18916">
    <property type="entry name" value="Lycopene_cyc"/>
    <property type="match status" value="2"/>
</dbReference>
<evidence type="ECO:0000256" key="2">
    <source>
        <dbReference type="ARBA" id="ARBA00004829"/>
    </source>
</evidence>
<sequence length="229" mass="26698">MEISDKYVYLVALVPFCLIWISIFLYRKDLRQEMLFMSILVGILSLLTSYYWWTTDWWKPLNITDTKIGIEDFVMGFTSGGIMATIYEVVFKRGLYKRKLHHHISGGLTLLFLLAQTTMWLFWGIGLTSFWASTIAMFLTASVVIFVRKDLIITSLLSGILMVFVSFLFYFAVILISPQWIDHTYLGGISGNRIIGIPIEEFVFWFMSGLVFGPFYEYWQGERLKAYKK</sequence>
<feature type="transmembrane region" description="Helical" evidence="8">
    <location>
        <begin position="73"/>
        <end position="91"/>
    </location>
</feature>
<dbReference type="STRING" id="1801773.A3A03_00570"/>
<dbReference type="EMBL" id="MFUX01000040">
    <property type="protein sequence ID" value="OGI93665.1"/>
    <property type="molecule type" value="Genomic_DNA"/>
</dbReference>
<dbReference type="GO" id="GO:0016020">
    <property type="term" value="C:membrane"/>
    <property type="evidence" value="ECO:0007669"/>
    <property type="project" value="UniProtKB-SubCell"/>
</dbReference>
<accession>A0A1F6XHQ9</accession>
<keyword evidence="5 8" id="KW-1133">Transmembrane helix</keyword>
<protein>
    <recommendedName>
        <fullName evidence="9">Lycopene cyclase domain-containing protein</fullName>
    </recommendedName>
</protein>
<dbReference type="GO" id="GO:0045436">
    <property type="term" value="F:lycopene beta cyclase activity"/>
    <property type="evidence" value="ECO:0007669"/>
    <property type="project" value="UniProtKB-ARBA"/>
</dbReference>
<evidence type="ECO:0000256" key="8">
    <source>
        <dbReference type="SAM" id="Phobius"/>
    </source>
</evidence>
<dbReference type="InterPro" id="IPR017825">
    <property type="entry name" value="Lycopene_cyclase_dom"/>
</dbReference>
<feature type="domain" description="Lycopene cyclase" evidence="9">
    <location>
        <begin position="9"/>
        <end position="89"/>
    </location>
</feature>
<evidence type="ECO:0000256" key="5">
    <source>
        <dbReference type="ARBA" id="ARBA00022989"/>
    </source>
</evidence>
<evidence type="ECO:0000259" key="9">
    <source>
        <dbReference type="Pfam" id="PF18916"/>
    </source>
</evidence>
<keyword evidence="6 8" id="KW-0472">Membrane</keyword>
<evidence type="ECO:0000256" key="6">
    <source>
        <dbReference type="ARBA" id="ARBA00023136"/>
    </source>
</evidence>
<gene>
    <name evidence="10" type="ORF">A3A03_00570</name>
</gene>
<feature type="transmembrane region" description="Helical" evidence="8">
    <location>
        <begin position="201"/>
        <end position="219"/>
    </location>
</feature>
<feature type="transmembrane region" description="Helical" evidence="8">
    <location>
        <begin position="34"/>
        <end position="53"/>
    </location>
</feature>
<evidence type="ECO:0000313" key="10">
    <source>
        <dbReference type="EMBL" id="OGI93665.1"/>
    </source>
</evidence>
<feature type="domain" description="Lycopene cyclase" evidence="9">
    <location>
        <begin position="131"/>
        <end position="219"/>
    </location>
</feature>
<comment type="pathway">
    <text evidence="2">Carotenoid biosynthesis.</text>
</comment>
<feature type="transmembrane region" description="Helical" evidence="8">
    <location>
        <begin position="103"/>
        <end position="123"/>
    </location>
</feature>
<organism evidence="10 11">
    <name type="scientific">Candidatus Nomurabacteria bacterium RIFCSPLOWO2_01_FULL_40_18</name>
    <dbReference type="NCBI Taxonomy" id="1801773"/>
    <lineage>
        <taxon>Bacteria</taxon>
        <taxon>Candidatus Nomuraibacteriota</taxon>
    </lineage>
</organism>
<keyword evidence="7" id="KW-0413">Isomerase</keyword>
<evidence type="ECO:0000256" key="1">
    <source>
        <dbReference type="ARBA" id="ARBA00004141"/>
    </source>
</evidence>
<keyword evidence="4" id="KW-0125">Carotenoid biosynthesis</keyword>
<dbReference type="AlphaFoldDB" id="A0A1F6XHQ9"/>
<evidence type="ECO:0000256" key="7">
    <source>
        <dbReference type="ARBA" id="ARBA00023235"/>
    </source>
</evidence>